<evidence type="ECO:0000256" key="5">
    <source>
        <dbReference type="ARBA" id="ARBA00022927"/>
    </source>
</evidence>
<dbReference type="GO" id="GO:0008320">
    <property type="term" value="F:protein transmembrane transporter activity"/>
    <property type="evidence" value="ECO:0007669"/>
    <property type="project" value="UniProtKB-UniRule"/>
</dbReference>
<evidence type="ECO:0000256" key="4">
    <source>
        <dbReference type="ARBA" id="ARBA00022692"/>
    </source>
</evidence>
<sequence length="99" mass="9769">MLQNLGGWHLVILLVIVLVVFGAAKLPALAKSIGQSARVLKGEMRGLREDDAAATTPAATAPATSTAAAPVGAVAPVAPLAADDVRHAAAPQNGSTPAA</sequence>
<dbReference type="EMBL" id="WSTA01000131">
    <property type="protein sequence ID" value="MWC00368.1"/>
    <property type="molecule type" value="Genomic_DNA"/>
</dbReference>
<evidence type="ECO:0000313" key="11">
    <source>
        <dbReference type="Proteomes" id="UP000438182"/>
    </source>
</evidence>
<keyword evidence="4 9" id="KW-0812">Transmembrane</keyword>
<dbReference type="PANTHER" id="PTHR42982:SF8">
    <property type="entry name" value="SEC-INDEPENDENT PROTEIN TRANSLOCASE PROTEIN TATA"/>
    <property type="match status" value="1"/>
</dbReference>
<evidence type="ECO:0000256" key="2">
    <source>
        <dbReference type="ARBA" id="ARBA00022448"/>
    </source>
</evidence>
<comment type="similarity">
    <text evidence="9">Belongs to the TatA/E family.</text>
</comment>
<dbReference type="InterPro" id="IPR003369">
    <property type="entry name" value="TatA/B/E"/>
</dbReference>
<keyword evidence="3 9" id="KW-1003">Cell membrane</keyword>
<keyword evidence="7 9" id="KW-0811">Translocation</keyword>
<comment type="function">
    <text evidence="9">Part of the twin-arginine translocation (Tat) system that transports large folded proteins containing a characteristic twin-arginine motif in their signal peptide across membranes. TatA could form the protein-conducting channel of the Tat system.</text>
</comment>
<comment type="caution">
    <text evidence="10">The sequence shown here is derived from an EMBL/GenBank/DDBJ whole genome shotgun (WGS) entry which is preliminary data.</text>
</comment>
<accession>A0A6I4P8S3</accession>
<keyword evidence="8 9" id="KW-0472">Membrane</keyword>
<evidence type="ECO:0000313" key="10">
    <source>
        <dbReference type="EMBL" id="MWC00368.1"/>
    </source>
</evidence>
<comment type="subcellular location">
    <subcellularLocation>
        <location evidence="1 9">Cell membrane</location>
        <topology evidence="1 9">Single-pass membrane protein</topology>
    </subcellularLocation>
</comment>
<evidence type="ECO:0000256" key="3">
    <source>
        <dbReference type="ARBA" id="ARBA00022475"/>
    </source>
</evidence>
<comment type="subunit">
    <text evidence="9">The Tat system comprises two distinct complexes: a TatABC complex, containing multiple copies of TatA, TatB and TatC subunits, and a separate TatA complex, containing only TatA subunits. Substrates initially bind to the TatABC complex, which probably triggers association of the separate TatA complex to form the active translocon.</text>
</comment>
<evidence type="ECO:0000256" key="7">
    <source>
        <dbReference type="ARBA" id="ARBA00023010"/>
    </source>
</evidence>
<dbReference type="RefSeq" id="WP_160427002.1">
    <property type="nucleotide sequence ID" value="NZ_WSTA01000131.1"/>
</dbReference>
<evidence type="ECO:0000256" key="9">
    <source>
        <dbReference type="HAMAP-Rule" id="MF_00236"/>
    </source>
</evidence>
<keyword evidence="6 9" id="KW-1133">Transmembrane helix</keyword>
<dbReference type="Pfam" id="PF02416">
    <property type="entry name" value="TatA_B_E"/>
    <property type="match status" value="1"/>
</dbReference>
<dbReference type="GO" id="GO:0033281">
    <property type="term" value="C:TAT protein transport complex"/>
    <property type="evidence" value="ECO:0007669"/>
    <property type="project" value="UniProtKB-UniRule"/>
</dbReference>
<dbReference type="InterPro" id="IPR006312">
    <property type="entry name" value="TatA/E"/>
</dbReference>
<organism evidence="10 11">
    <name type="scientific">Agromyces seonyuensis</name>
    <dbReference type="NCBI Taxonomy" id="2662446"/>
    <lineage>
        <taxon>Bacteria</taxon>
        <taxon>Bacillati</taxon>
        <taxon>Actinomycetota</taxon>
        <taxon>Actinomycetes</taxon>
        <taxon>Micrococcales</taxon>
        <taxon>Microbacteriaceae</taxon>
        <taxon>Agromyces</taxon>
    </lineage>
</organism>
<dbReference type="Proteomes" id="UP000438182">
    <property type="component" value="Unassembled WGS sequence"/>
</dbReference>
<dbReference type="AlphaFoldDB" id="A0A6I4P8S3"/>
<evidence type="ECO:0000256" key="6">
    <source>
        <dbReference type="ARBA" id="ARBA00022989"/>
    </source>
</evidence>
<dbReference type="PANTHER" id="PTHR42982">
    <property type="entry name" value="SEC-INDEPENDENT PROTEIN TRANSLOCASE PROTEIN TATA"/>
    <property type="match status" value="1"/>
</dbReference>
<reference evidence="10 11" key="1">
    <citation type="submission" date="2019-12" db="EMBL/GenBank/DDBJ databases">
        <authorList>
            <person name="Kim Y.S."/>
        </authorList>
    </citation>
    <scope>NUCLEOTIDE SEQUENCE [LARGE SCALE GENOMIC DNA]</scope>
    <source>
        <strain evidence="10 11">MMS17-SY077</strain>
    </source>
</reference>
<keyword evidence="5 9" id="KW-0653">Protein transport</keyword>
<name>A0A6I4P8S3_9MICO</name>
<evidence type="ECO:0000256" key="8">
    <source>
        <dbReference type="ARBA" id="ARBA00023136"/>
    </source>
</evidence>
<protein>
    <recommendedName>
        <fullName evidence="9">Sec-independent protein translocase protein TatA</fullName>
    </recommendedName>
</protein>
<keyword evidence="2 9" id="KW-0813">Transport</keyword>
<dbReference type="Gene3D" id="1.20.5.3310">
    <property type="match status" value="1"/>
</dbReference>
<dbReference type="GO" id="GO:0043953">
    <property type="term" value="P:protein transport by the Tat complex"/>
    <property type="evidence" value="ECO:0007669"/>
    <property type="project" value="UniProtKB-UniRule"/>
</dbReference>
<proteinExistence type="inferred from homology"/>
<gene>
    <name evidence="9" type="primary">tatA</name>
    <name evidence="10" type="ORF">GB864_17645</name>
</gene>
<dbReference type="HAMAP" id="MF_00236">
    <property type="entry name" value="TatA_E"/>
    <property type="match status" value="1"/>
</dbReference>
<keyword evidence="11" id="KW-1185">Reference proteome</keyword>
<evidence type="ECO:0000256" key="1">
    <source>
        <dbReference type="ARBA" id="ARBA00004162"/>
    </source>
</evidence>